<evidence type="ECO:0000256" key="9">
    <source>
        <dbReference type="ARBA" id="ARBA00030795"/>
    </source>
</evidence>
<evidence type="ECO:0000256" key="7">
    <source>
        <dbReference type="ARBA" id="ARBA00022763"/>
    </source>
</evidence>
<name>A0A9P6CFT3_9AGAR</name>
<sequence>MPAIRLDKTRFSYNPATKKARVACISGSTVADKPDTPIRTTVTTQDPIPSNDIYFPIDASERKAFRTRSGKGLTSHQWDVYDYTISIPCGKVTTYKDVSAAVGGSPRSVGNALRTNPFAPYVPCHRVIASSFFIGGFFGEWGKDHKTGTRCNQKLGILLSEGVNFDKKGHLVDPDDFVWRGQ</sequence>
<dbReference type="Pfam" id="PF01035">
    <property type="entry name" value="DNA_binding_1"/>
    <property type="match status" value="1"/>
</dbReference>
<keyword evidence="14" id="KW-1185">Reference proteome</keyword>
<dbReference type="GO" id="GO:0003908">
    <property type="term" value="F:methylated-DNA-[protein]-cysteine S-methyltransferase activity"/>
    <property type="evidence" value="ECO:0007669"/>
    <property type="project" value="UniProtKB-EC"/>
</dbReference>
<accession>A0A9P6CFT3</accession>
<dbReference type="PANTHER" id="PTHR10815">
    <property type="entry name" value="METHYLATED-DNA--PROTEIN-CYSTEINE METHYLTRANSFERASE"/>
    <property type="match status" value="1"/>
</dbReference>
<dbReference type="Proteomes" id="UP000807353">
    <property type="component" value="Unassembled WGS sequence"/>
</dbReference>
<organism evidence="13 14">
    <name type="scientific">Collybia nuda</name>
    <dbReference type="NCBI Taxonomy" id="64659"/>
    <lineage>
        <taxon>Eukaryota</taxon>
        <taxon>Fungi</taxon>
        <taxon>Dikarya</taxon>
        <taxon>Basidiomycota</taxon>
        <taxon>Agaricomycotina</taxon>
        <taxon>Agaricomycetes</taxon>
        <taxon>Agaricomycetidae</taxon>
        <taxon>Agaricales</taxon>
        <taxon>Tricholomatineae</taxon>
        <taxon>Clitocybaceae</taxon>
        <taxon>Collybia</taxon>
    </lineage>
</organism>
<evidence type="ECO:0000313" key="14">
    <source>
        <dbReference type="Proteomes" id="UP000807353"/>
    </source>
</evidence>
<dbReference type="InterPro" id="IPR036388">
    <property type="entry name" value="WH-like_DNA-bd_sf"/>
</dbReference>
<evidence type="ECO:0000256" key="2">
    <source>
        <dbReference type="ARBA" id="ARBA00008711"/>
    </source>
</evidence>
<dbReference type="EMBL" id="MU150255">
    <property type="protein sequence ID" value="KAF9464332.1"/>
    <property type="molecule type" value="Genomic_DNA"/>
</dbReference>
<evidence type="ECO:0000256" key="11">
    <source>
        <dbReference type="ARBA" id="ARBA00049348"/>
    </source>
</evidence>
<dbReference type="GO" id="GO:0032259">
    <property type="term" value="P:methylation"/>
    <property type="evidence" value="ECO:0007669"/>
    <property type="project" value="UniProtKB-KW"/>
</dbReference>
<keyword evidence="7" id="KW-0227">DNA damage</keyword>
<keyword evidence="6" id="KW-0808">Transferase</keyword>
<dbReference type="GO" id="GO:0006281">
    <property type="term" value="P:DNA repair"/>
    <property type="evidence" value="ECO:0007669"/>
    <property type="project" value="UniProtKB-KW"/>
</dbReference>
<evidence type="ECO:0000256" key="6">
    <source>
        <dbReference type="ARBA" id="ARBA00022679"/>
    </source>
</evidence>
<dbReference type="EC" id="2.1.1.63" evidence="3"/>
<evidence type="ECO:0000313" key="13">
    <source>
        <dbReference type="EMBL" id="KAF9464332.1"/>
    </source>
</evidence>
<dbReference type="PANTHER" id="PTHR10815:SF13">
    <property type="entry name" value="METHYLATED-DNA--PROTEIN-CYSTEINE METHYLTRANSFERASE"/>
    <property type="match status" value="1"/>
</dbReference>
<dbReference type="SUPFAM" id="SSF46767">
    <property type="entry name" value="Methylated DNA-protein cysteine methyltransferase, C-terminal domain"/>
    <property type="match status" value="1"/>
</dbReference>
<keyword evidence="8" id="KW-0234">DNA repair</keyword>
<keyword evidence="5 13" id="KW-0489">Methyltransferase</keyword>
<dbReference type="OrthoDB" id="1907495at2759"/>
<comment type="catalytic activity">
    <reaction evidence="11">
        <text>a 6-O-methyl-2'-deoxyguanosine in DNA + L-cysteinyl-[protein] = S-methyl-L-cysteinyl-[protein] + a 2'-deoxyguanosine in DNA</text>
        <dbReference type="Rhea" id="RHEA:24000"/>
        <dbReference type="Rhea" id="RHEA-COMP:10131"/>
        <dbReference type="Rhea" id="RHEA-COMP:10132"/>
        <dbReference type="Rhea" id="RHEA-COMP:11367"/>
        <dbReference type="Rhea" id="RHEA-COMP:11368"/>
        <dbReference type="ChEBI" id="CHEBI:29950"/>
        <dbReference type="ChEBI" id="CHEBI:82612"/>
        <dbReference type="ChEBI" id="CHEBI:85445"/>
        <dbReference type="ChEBI" id="CHEBI:85448"/>
        <dbReference type="EC" id="2.1.1.63"/>
    </reaction>
</comment>
<evidence type="ECO:0000256" key="1">
    <source>
        <dbReference type="ARBA" id="ARBA00001286"/>
    </source>
</evidence>
<comment type="similarity">
    <text evidence="2">Belongs to the MGMT family.</text>
</comment>
<dbReference type="InterPro" id="IPR014048">
    <property type="entry name" value="MethylDNA_cys_MeTrfase_DNA-bd"/>
</dbReference>
<reference evidence="13" key="1">
    <citation type="submission" date="2020-11" db="EMBL/GenBank/DDBJ databases">
        <authorList>
            <consortium name="DOE Joint Genome Institute"/>
            <person name="Ahrendt S."/>
            <person name="Riley R."/>
            <person name="Andreopoulos W."/>
            <person name="Labutti K."/>
            <person name="Pangilinan J."/>
            <person name="Ruiz-Duenas F.J."/>
            <person name="Barrasa J.M."/>
            <person name="Sanchez-Garcia M."/>
            <person name="Camarero S."/>
            <person name="Miyauchi S."/>
            <person name="Serrano A."/>
            <person name="Linde D."/>
            <person name="Babiker R."/>
            <person name="Drula E."/>
            <person name="Ayuso-Fernandez I."/>
            <person name="Pacheco R."/>
            <person name="Padilla G."/>
            <person name="Ferreira P."/>
            <person name="Barriuso J."/>
            <person name="Kellner H."/>
            <person name="Castanera R."/>
            <person name="Alfaro M."/>
            <person name="Ramirez L."/>
            <person name="Pisabarro A.G."/>
            <person name="Kuo A."/>
            <person name="Tritt A."/>
            <person name="Lipzen A."/>
            <person name="He G."/>
            <person name="Yan M."/>
            <person name="Ng V."/>
            <person name="Cullen D."/>
            <person name="Martin F."/>
            <person name="Rosso M.-N."/>
            <person name="Henrissat B."/>
            <person name="Hibbett D."/>
            <person name="Martinez A.T."/>
            <person name="Grigoriev I.V."/>
        </authorList>
    </citation>
    <scope>NUCLEOTIDE SEQUENCE</scope>
    <source>
        <strain evidence="13">CBS 247.69</strain>
    </source>
</reference>
<dbReference type="Gene3D" id="1.10.10.10">
    <property type="entry name" value="Winged helix-like DNA-binding domain superfamily/Winged helix DNA-binding domain"/>
    <property type="match status" value="1"/>
</dbReference>
<feature type="domain" description="Methylated-DNA-[protein]-cysteine S-methyltransferase DNA binding" evidence="12">
    <location>
        <begin position="77"/>
        <end position="146"/>
    </location>
</feature>
<evidence type="ECO:0000256" key="10">
    <source>
        <dbReference type="ARBA" id="ARBA00031621"/>
    </source>
</evidence>
<evidence type="ECO:0000256" key="5">
    <source>
        <dbReference type="ARBA" id="ARBA00022603"/>
    </source>
</evidence>
<dbReference type="InterPro" id="IPR001497">
    <property type="entry name" value="MethylDNA_cys_MeTrfase_AS"/>
</dbReference>
<gene>
    <name evidence="13" type="ORF">BDZ94DRAFT_510806</name>
</gene>
<dbReference type="CDD" id="cd06445">
    <property type="entry name" value="ATase"/>
    <property type="match status" value="1"/>
</dbReference>
<protein>
    <recommendedName>
        <fullName evidence="4">Methylated-DNA--protein-cysteine methyltransferase</fullName>
        <ecNumber evidence="3">2.1.1.63</ecNumber>
    </recommendedName>
    <alternativeName>
        <fullName evidence="9">6-O-methylguanine-DNA methyltransferase</fullName>
    </alternativeName>
    <alternativeName>
        <fullName evidence="10">O-6-methylguanine-DNA-alkyltransferase</fullName>
    </alternativeName>
</protein>
<dbReference type="AlphaFoldDB" id="A0A9P6CFT3"/>
<proteinExistence type="inferred from homology"/>
<evidence type="ECO:0000256" key="4">
    <source>
        <dbReference type="ARBA" id="ARBA00015377"/>
    </source>
</evidence>
<comment type="caution">
    <text evidence="13">The sequence shown here is derived from an EMBL/GenBank/DDBJ whole genome shotgun (WGS) entry which is preliminary data.</text>
</comment>
<dbReference type="InterPro" id="IPR036217">
    <property type="entry name" value="MethylDNA_cys_MeTrfase_DNAb"/>
</dbReference>
<evidence type="ECO:0000259" key="12">
    <source>
        <dbReference type="Pfam" id="PF01035"/>
    </source>
</evidence>
<dbReference type="PROSITE" id="PS00374">
    <property type="entry name" value="MGMT"/>
    <property type="match status" value="1"/>
</dbReference>
<evidence type="ECO:0000256" key="8">
    <source>
        <dbReference type="ARBA" id="ARBA00023204"/>
    </source>
</evidence>
<evidence type="ECO:0000256" key="3">
    <source>
        <dbReference type="ARBA" id="ARBA00011918"/>
    </source>
</evidence>
<comment type="catalytic activity">
    <reaction evidence="1">
        <text>a 4-O-methyl-thymidine in DNA + L-cysteinyl-[protein] = a thymidine in DNA + S-methyl-L-cysteinyl-[protein]</text>
        <dbReference type="Rhea" id="RHEA:53428"/>
        <dbReference type="Rhea" id="RHEA-COMP:10131"/>
        <dbReference type="Rhea" id="RHEA-COMP:10132"/>
        <dbReference type="Rhea" id="RHEA-COMP:13555"/>
        <dbReference type="Rhea" id="RHEA-COMP:13556"/>
        <dbReference type="ChEBI" id="CHEBI:29950"/>
        <dbReference type="ChEBI" id="CHEBI:82612"/>
        <dbReference type="ChEBI" id="CHEBI:137386"/>
        <dbReference type="ChEBI" id="CHEBI:137387"/>
        <dbReference type="EC" id="2.1.1.63"/>
    </reaction>
</comment>
<dbReference type="NCBIfam" id="TIGR00589">
    <property type="entry name" value="ogt"/>
    <property type="match status" value="1"/>
</dbReference>